<evidence type="ECO:0000313" key="2">
    <source>
        <dbReference type="EMBL" id="KAF2398354.1"/>
    </source>
</evidence>
<dbReference type="PANTHER" id="PTHR35711">
    <property type="entry name" value="EXPRESSED PROTEIN"/>
    <property type="match status" value="1"/>
</dbReference>
<proteinExistence type="predicted"/>
<feature type="compositionally biased region" description="Polar residues" evidence="1">
    <location>
        <begin position="1"/>
        <end position="11"/>
    </location>
</feature>
<dbReference type="OrthoDB" id="5399183at2759"/>
<feature type="region of interest" description="Disordered" evidence="1">
    <location>
        <begin position="475"/>
        <end position="498"/>
    </location>
</feature>
<feature type="compositionally biased region" description="Polar residues" evidence="1">
    <location>
        <begin position="476"/>
        <end position="492"/>
    </location>
</feature>
<evidence type="ECO:0000256" key="1">
    <source>
        <dbReference type="SAM" id="MobiDB-lite"/>
    </source>
</evidence>
<dbReference type="AlphaFoldDB" id="A0A6G1HR07"/>
<name>A0A6G1HR07_9PEZI</name>
<feature type="compositionally biased region" description="Basic and acidic residues" evidence="1">
    <location>
        <begin position="106"/>
        <end position="115"/>
    </location>
</feature>
<protein>
    <submittedName>
        <fullName evidence="2">Uncharacterized protein</fullName>
    </submittedName>
</protein>
<dbReference type="PANTHER" id="PTHR35711:SF1">
    <property type="entry name" value="ECTODERMAL, ISOFORM F"/>
    <property type="match status" value="1"/>
</dbReference>
<evidence type="ECO:0000313" key="3">
    <source>
        <dbReference type="Proteomes" id="UP000799640"/>
    </source>
</evidence>
<feature type="region of interest" description="Disordered" evidence="1">
    <location>
        <begin position="371"/>
        <end position="441"/>
    </location>
</feature>
<feature type="region of interest" description="Disordered" evidence="1">
    <location>
        <begin position="573"/>
        <end position="619"/>
    </location>
</feature>
<reference evidence="2" key="1">
    <citation type="journal article" date="2020" name="Stud. Mycol.">
        <title>101 Dothideomycetes genomes: a test case for predicting lifestyles and emergence of pathogens.</title>
        <authorList>
            <person name="Haridas S."/>
            <person name="Albert R."/>
            <person name="Binder M."/>
            <person name="Bloem J."/>
            <person name="Labutti K."/>
            <person name="Salamov A."/>
            <person name="Andreopoulos B."/>
            <person name="Baker S."/>
            <person name="Barry K."/>
            <person name="Bills G."/>
            <person name="Bluhm B."/>
            <person name="Cannon C."/>
            <person name="Castanera R."/>
            <person name="Culley D."/>
            <person name="Daum C."/>
            <person name="Ezra D."/>
            <person name="Gonzalez J."/>
            <person name="Henrissat B."/>
            <person name="Kuo A."/>
            <person name="Liang C."/>
            <person name="Lipzen A."/>
            <person name="Lutzoni F."/>
            <person name="Magnuson J."/>
            <person name="Mondo S."/>
            <person name="Nolan M."/>
            <person name="Ohm R."/>
            <person name="Pangilinan J."/>
            <person name="Park H.-J."/>
            <person name="Ramirez L."/>
            <person name="Alfaro M."/>
            <person name="Sun H."/>
            <person name="Tritt A."/>
            <person name="Yoshinaga Y."/>
            <person name="Zwiers L.-H."/>
            <person name="Turgeon B."/>
            <person name="Goodwin S."/>
            <person name="Spatafora J."/>
            <person name="Crous P."/>
            <person name="Grigoriev I."/>
        </authorList>
    </citation>
    <scope>NUCLEOTIDE SEQUENCE</scope>
    <source>
        <strain evidence="2">CBS 262.69</strain>
    </source>
</reference>
<feature type="compositionally biased region" description="Acidic residues" evidence="1">
    <location>
        <begin position="575"/>
        <end position="585"/>
    </location>
</feature>
<feature type="compositionally biased region" description="Acidic residues" evidence="1">
    <location>
        <begin position="59"/>
        <end position="89"/>
    </location>
</feature>
<feature type="region of interest" description="Disordered" evidence="1">
    <location>
        <begin position="661"/>
        <end position="697"/>
    </location>
</feature>
<sequence>MARRGPSTSSEAAYPPVTNDDVGHSSDLGGRYRNTHHTTPSPPSLKRRRTATHSTSDEGALEDDDSNGDDEDSGDETDDLVNDDEDPEDFAPSGGAHMGAAANPIPEKRKALGPAFKDDVHRQAGPKFISTHLSVPKKRTMSEVSVRSVLSNADYEGQYPRKKIDRRLSNRHSGLMAYNHLPSNSFDNDNEQAMVSSGDEVYNNLDKADESDEDESDVEQLEEQFIIEEVQDEIARLPALAFMDDANFGLFDNDLDLFNPAPEDVFGRGDDGSESEVETTPRPKRVAVKSADVLTRRVRFFDEGPEIQWGSGSESSDTASNVFPDLCDEPGFAHHLDTDIDTDIKFLESSDGEGSYWDFGGEEDAWLRVHTESESNGSNDEAASLSGYDTDGETTDEDLPPRITVHKPETVLHRPPPSASKSTPTTPRPFPRNKGSRKGPVLGSFVVDHRKAVAFIDPMTKQLKIKRPVLPRIVPTASQRPSTADSTATNSPHILPQMPYDGDGSAFMSLKGRRYDIMMSGLLDGPLLVGPPEAFFPFTSVQPDGKIETDDDALFSSEDEMDDMDVDITHWLDCGSDEDDNEAEDTEHHHDDDDDLTSGTATDVPDSTPVRRPKSNSITNMMEHFDRGIVNSFRNNQDRYRAVSKFPHDISSVVAPVRSGKTAEELMTPPRKRKNSGAGGSTLRQGLRQRAIAGSLH</sequence>
<accession>A0A6G1HR07</accession>
<dbReference type="EMBL" id="ML996700">
    <property type="protein sequence ID" value="KAF2398354.1"/>
    <property type="molecule type" value="Genomic_DNA"/>
</dbReference>
<gene>
    <name evidence="2" type="ORF">EJ06DRAFT_523189</name>
</gene>
<dbReference type="Proteomes" id="UP000799640">
    <property type="component" value="Unassembled WGS sequence"/>
</dbReference>
<feature type="region of interest" description="Disordered" evidence="1">
    <location>
        <begin position="1"/>
        <end position="115"/>
    </location>
</feature>
<keyword evidence="3" id="KW-1185">Reference proteome</keyword>
<organism evidence="2 3">
    <name type="scientific">Trichodelitschia bisporula</name>
    <dbReference type="NCBI Taxonomy" id="703511"/>
    <lineage>
        <taxon>Eukaryota</taxon>
        <taxon>Fungi</taxon>
        <taxon>Dikarya</taxon>
        <taxon>Ascomycota</taxon>
        <taxon>Pezizomycotina</taxon>
        <taxon>Dothideomycetes</taxon>
        <taxon>Dothideomycetes incertae sedis</taxon>
        <taxon>Phaeotrichales</taxon>
        <taxon>Phaeotrichaceae</taxon>
        <taxon>Trichodelitschia</taxon>
    </lineage>
</organism>